<comment type="similarity">
    <text evidence="7">Belongs to the TonB-dependent receptor family.</text>
</comment>
<dbReference type="RefSeq" id="WP_089333637.1">
    <property type="nucleotide sequence ID" value="NZ_FZNS01000009.1"/>
</dbReference>
<dbReference type="AlphaFoldDB" id="A0A238ZR66"/>
<dbReference type="SUPFAM" id="SSF56935">
    <property type="entry name" value="Porins"/>
    <property type="match status" value="1"/>
</dbReference>
<evidence type="ECO:0000256" key="2">
    <source>
        <dbReference type="ARBA" id="ARBA00022448"/>
    </source>
</evidence>
<comment type="subcellular location">
    <subcellularLocation>
        <location evidence="1 7">Cell outer membrane</location>
        <topology evidence="1 7">Multi-pass membrane protein</topology>
    </subcellularLocation>
</comment>
<organism evidence="10 11">
    <name type="scientific">Hymenobacter mucosus</name>
    <dbReference type="NCBI Taxonomy" id="1411120"/>
    <lineage>
        <taxon>Bacteria</taxon>
        <taxon>Pseudomonadati</taxon>
        <taxon>Bacteroidota</taxon>
        <taxon>Cytophagia</taxon>
        <taxon>Cytophagales</taxon>
        <taxon>Hymenobacteraceae</taxon>
        <taxon>Hymenobacter</taxon>
    </lineage>
</organism>
<dbReference type="InterPro" id="IPR039426">
    <property type="entry name" value="TonB-dep_rcpt-like"/>
</dbReference>
<evidence type="ECO:0000256" key="7">
    <source>
        <dbReference type="PROSITE-ProRule" id="PRU01360"/>
    </source>
</evidence>
<dbReference type="Pfam" id="PF07715">
    <property type="entry name" value="Plug"/>
    <property type="match status" value="1"/>
</dbReference>
<feature type="domain" description="TonB-dependent receptor plug" evidence="9">
    <location>
        <begin position="136"/>
        <end position="242"/>
    </location>
</feature>
<dbReference type="EMBL" id="FZNS01000009">
    <property type="protein sequence ID" value="SNR85936.1"/>
    <property type="molecule type" value="Genomic_DNA"/>
</dbReference>
<dbReference type="FunFam" id="2.60.40.1120:FF:000003">
    <property type="entry name" value="Outer membrane protein Omp121"/>
    <property type="match status" value="1"/>
</dbReference>
<dbReference type="SUPFAM" id="SSF49464">
    <property type="entry name" value="Carboxypeptidase regulatory domain-like"/>
    <property type="match status" value="1"/>
</dbReference>
<evidence type="ECO:0000256" key="8">
    <source>
        <dbReference type="SAM" id="SignalP"/>
    </source>
</evidence>
<keyword evidence="2 7" id="KW-0813">Transport</keyword>
<dbReference type="InterPro" id="IPR023997">
    <property type="entry name" value="TonB-dep_OMP_SusC/RagA_CS"/>
</dbReference>
<evidence type="ECO:0000256" key="4">
    <source>
        <dbReference type="ARBA" id="ARBA00022692"/>
    </source>
</evidence>
<dbReference type="NCBIfam" id="TIGR04056">
    <property type="entry name" value="OMP_RagA_SusC"/>
    <property type="match status" value="1"/>
</dbReference>
<dbReference type="NCBIfam" id="TIGR04057">
    <property type="entry name" value="SusC_RagA_signa"/>
    <property type="match status" value="1"/>
</dbReference>
<evidence type="ECO:0000256" key="1">
    <source>
        <dbReference type="ARBA" id="ARBA00004571"/>
    </source>
</evidence>
<proteinExistence type="inferred from homology"/>
<evidence type="ECO:0000256" key="6">
    <source>
        <dbReference type="ARBA" id="ARBA00023237"/>
    </source>
</evidence>
<name>A0A238ZR66_9BACT</name>
<sequence>MKKPVPRIRRVTLPALMCCLPLQPLLAATGTAVSIPNTITSFQADISVSGKVLDEKGAGLPGVNVVVKGSSVGTQTDIDGRFTLTAPDNGTLVFSFVGYTAQEVAINSQTSLNVALAPDNRALSEVVVVGYLTEDRQNVTSAVSSLNVSEAQKAPVATATQALQGRVSGVQVTGSGGPGDAPIVNIRGIGTLGNAGSGPLYVIDGLWTDNIRDLNPNDIETLNILKDASSTAVYGSRGANGVVQITTKKGRAGAPSISFNGYRGVDQVYKRYNLTNASEWADRAVTAYTNAGLDPLNNGQNSLAGAVKGPGGAFNPNVDTDWQKEFFQTGTIEDYNLSFSGGSVGEKTATNFLVSGEYFHQSGIVKGPDFKRYSLRLNSGLTRGRLKFQENAQFTHLDVTLLNGAPFIDVLTIIPSIPVYDPANEGGFGTGSPTLNSFATNPIGAQQLLRRTQSDNRVAGNISADFSIFDFLTYRLNVAMDGHTYSNADAQQAGILRQNSRINTSSLNEFLGYDLFMLGENMLTFNKRFGDHSINAVAGYSEQSFRQHNVQAGAQGFTSSPQYYFELSAGPEKGVIGGSSFKYTKRSFFAQATYDFKNRYLLSVSGRRDGSSRFTPDNRWGNFGAASLGWRVSEEDFFKSAVPAVNNLKLRASYGSNGNDALNGLYGGSYLPYPIVGQNVNYVIGTGQTIVNGSSQLALPSPDIRWEDRYTKNIGLDLGVLDDRLTLSTDYYVSQTRNALAPVQVLTYLGHFGQALYQNAGDIENRGLELALGYHDSRRAFTYGADFTLTTIKNEITSVPVEGQVFEGGELLTRSALGTSLGEFYLIPFDGIFQSNDEVANYKNASGTVIQPYASAGDVRYKDTNGDGTISNSDAVYSGKSIPNLIMGLNLTAAYKGFDLSVFFNSSSGNKIYNVARRDLESYVGPNNYNADVQPWTAENPSTTTPRLLQGGGLGNLGLAASSNSLFNTTRWLEDGSYIRLRNIQLGYTFPKTLTSKMPSLGSVRVYVTGRNVFTITDYTGFDPEITGTGFFSRGIDASSYPNVRSFTGGIQVNF</sequence>
<accession>A0A238ZR66</accession>
<dbReference type="PROSITE" id="PS52016">
    <property type="entry name" value="TONB_DEPENDENT_REC_3"/>
    <property type="match status" value="1"/>
</dbReference>
<keyword evidence="8" id="KW-0732">Signal</keyword>
<dbReference type="Gene3D" id="2.170.130.10">
    <property type="entry name" value="TonB-dependent receptor, plug domain"/>
    <property type="match status" value="1"/>
</dbReference>
<evidence type="ECO:0000313" key="11">
    <source>
        <dbReference type="Proteomes" id="UP000198310"/>
    </source>
</evidence>
<evidence type="ECO:0000259" key="9">
    <source>
        <dbReference type="Pfam" id="PF07715"/>
    </source>
</evidence>
<dbReference type="InterPro" id="IPR036942">
    <property type="entry name" value="Beta-barrel_TonB_sf"/>
</dbReference>
<dbReference type="InterPro" id="IPR008969">
    <property type="entry name" value="CarboxyPept-like_regulatory"/>
</dbReference>
<gene>
    <name evidence="10" type="ORF">SAMN06269173_10986</name>
</gene>
<dbReference type="InterPro" id="IPR037066">
    <property type="entry name" value="Plug_dom_sf"/>
</dbReference>
<evidence type="ECO:0000256" key="5">
    <source>
        <dbReference type="ARBA" id="ARBA00023136"/>
    </source>
</evidence>
<dbReference type="Gene3D" id="2.40.170.20">
    <property type="entry name" value="TonB-dependent receptor, beta-barrel domain"/>
    <property type="match status" value="1"/>
</dbReference>
<feature type="signal peptide" evidence="8">
    <location>
        <begin position="1"/>
        <end position="27"/>
    </location>
</feature>
<keyword evidence="5 7" id="KW-0472">Membrane</keyword>
<dbReference type="GO" id="GO:0009279">
    <property type="term" value="C:cell outer membrane"/>
    <property type="evidence" value="ECO:0007669"/>
    <property type="project" value="UniProtKB-SubCell"/>
</dbReference>
<keyword evidence="4 7" id="KW-0812">Transmembrane</keyword>
<keyword evidence="6 7" id="KW-0998">Cell outer membrane</keyword>
<dbReference type="Proteomes" id="UP000198310">
    <property type="component" value="Unassembled WGS sequence"/>
</dbReference>
<dbReference type="Gene3D" id="2.60.40.1120">
    <property type="entry name" value="Carboxypeptidase-like, regulatory domain"/>
    <property type="match status" value="1"/>
</dbReference>
<keyword evidence="11" id="KW-1185">Reference proteome</keyword>
<feature type="chain" id="PRO_5012579491" evidence="8">
    <location>
        <begin position="28"/>
        <end position="1055"/>
    </location>
</feature>
<protein>
    <submittedName>
        <fullName evidence="10">TonB-linked outer membrane protein, SusC/RagA family</fullName>
    </submittedName>
</protein>
<keyword evidence="3 7" id="KW-1134">Transmembrane beta strand</keyword>
<dbReference type="InterPro" id="IPR023996">
    <property type="entry name" value="TonB-dep_OMP_SusC/RagA"/>
</dbReference>
<evidence type="ECO:0000313" key="10">
    <source>
        <dbReference type="EMBL" id="SNR85936.1"/>
    </source>
</evidence>
<dbReference type="Pfam" id="PF13715">
    <property type="entry name" value="CarbopepD_reg_2"/>
    <property type="match status" value="1"/>
</dbReference>
<evidence type="ECO:0000256" key="3">
    <source>
        <dbReference type="ARBA" id="ARBA00022452"/>
    </source>
</evidence>
<dbReference type="InterPro" id="IPR012910">
    <property type="entry name" value="Plug_dom"/>
</dbReference>
<reference evidence="11" key="1">
    <citation type="submission" date="2017-06" db="EMBL/GenBank/DDBJ databases">
        <authorList>
            <person name="Varghese N."/>
            <person name="Submissions S."/>
        </authorList>
    </citation>
    <scope>NUCLEOTIDE SEQUENCE [LARGE SCALE GENOMIC DNA]</scope>
    <source>
        <strain evidence="11">DSM 28041</strain>
    </source>
</reference>